<dbReference type="InterPro" id="IPR050733">
    <property type="entry name" value="Vitellogenin/Apolipophorin"/>
</dbReference>
<dbReference type="WBParaSite" id="SBAD_0001330601-mRNA-1">
    <property type="protein sequence ID" value="SBAD_0001330601-mRNA-1"/>
    <property type="gene ID" value="SBAD_0001330601"/>
</dbReference>
<protein>
    <submittedName>
        <fullName evidence="5">DUF1943 domain-containing protein</fullName>
    </submittedName>
</protein>
<keyword evidence="1" id="KW-0758">Storage protein</keyword>
<dbReference type="Proteomes" id="UP000270296">
    <property type="component" value="Unassembled WGS sequence"/>
</dbReference>
<dbReference type="SUPFAM" id="SSF56968">
    <property type="entry name" value="Lipovitellin-phosvitin complex, beta-sheet shell regions"/>
    <property type="match status" value="1"/>
</dbReference>
<dbReference type="InterPro" id="IPR015817">
    <property type="entry name" value="Vitellinogen_open_b-sht_sub1"/>
</dbReference>
<dbReference type="Pfam" id="PF09172">
    <property type="entry name" value="Vit_open_b-sht"/>
    <property type="match status" value="1"/>
</dbReference>
<dbReference type="SUPFAM" id="SSF48431">
    <property type="entry name" value="Lipovitellin-phosvitin complex, superhelical domain"/>
    <property type="match status" value="1"/>
</dbReference>
<organism evidence="5">
    <name type="scientific">Soboliphyme baturini</name>
    <dbReference type="NCBI Taxonomy" id="241478"/>
    <lineage>
        <taxon>Eukaryota</taxon>
        <taxon>Metazoa</taxon>
        <taxon>Ecdysozoa</taxon>
        <taxon>Nematoda</taxon>
        <taxon>Enoplea</taxon>
        <taxon>Dorylaimia</taxon>
        <taxon>Dioctophymatida</taxon>
        <taxon>Dioctophymatoidea</taxon>
        <taxon>Soboliphymatidae</taxon>
        <taxon>Soboliphyme</taxon>
    </lineage>
</organism>
<dbReference type="Gene3D" id="2.20.50.20">
    <property type="entry name" value="Lipovitellin. Chain A, domain 3"/>
    <property type="match status" value="1"/>
</dbReference>
<dbReference type="Gene3D" id="1.25.10.20">
    <property type="entry name" value="Vitellinogen, superhelical"/>
    <property type="match status" value="1"/>
</dbReference>
<name>A0A183JAJ5_9BILA</name>
<dbReference type="PANTHER" id="PTHR23345">
    <property type="entry name" value="VITELLOGENIN-RELATED"/>
    <property type="match status" value="1"/>
</dbReference>
<evidence type="ECO:0000313" key="4">
    <source>
        <dbReference type="Proteomes" id="UP000270296"/>
    </source>
</evidence>
<keyword evidence="4" id="KW-1185">Reference proteome</keyword>
<feature type="domain" description="Vitellinogen open beta-sheet" evidence="2">
    <location>
        <begin position="74"/>
        <end position="151"/>
    </location>
</feature>
<dbReference type="PANTHER" id="PTHR23345:SF15">
    <property type="entry name" value="VITELLOGENIN 1-RELATED"/>
    <property type="match status" value="1"/>
</dbReference>
<proteinExistence type="predicted"/>
<dbReference type="EMBL" id="UZAM01019260">
    <property type="protein sequence ID" value="VDP52539.1"/>
    <property type="molecule type" value="Genomic_DNA"/>
</dbReference>
<dbReference type="GO" id="GO:0005319">
    <property type="term" value="F:lipid transporter activity"/>
    <property type="evidence" value="ECO:0007669"/>
    <property type="project" value="InterPro"/>
</dbReference>
<dbReference type="InterPro" id="IPR015255">
    <property type="entry name" value="Vitellinogen_open_b-sht"/>
</dbReference>
<dbReference type="InterPro" id="IPR015819">
    <property type="entry name" value="Lipid_transp_b-sht_shell"/>
</dbReference>
<accession>A0A183JAJ5</accession>
<evidence type="ECO:0000313" key="3">
    <source>
        <dbReference type="EMBL" id="VDP52539.1"/>
    </source>
</evidence>
<gene>
    <name evidence="3" type="ORF">SBAD_LOCUS12893</name>
</gene>
<sequence>MRLSAFLVLMKCPSRPLVEKVKSVFEKEQINQVRSFVSAFIDEIRTSNDPEKANLRQIIKSQFFDPKAQKDPRRFSSYVEHGSFSQETNYGILADQVTIFVPDSPLPVLLSLNVTLDLFGNAVNVFEIGGSVKGFDRVLESLLGHHGYFSDPEGYYLKPGAPQTHPNPSIARMTALVPVVCSKVNFFRTAV</sequence>
<dbReference type="AlphaFoldDB" id="A0A183JAJ5"/>
<dbReference type="InterPro" id="IPR011030">
    <property type="entry name" value="Lipovitellin_superhlx_dom"/>
</dbReference>
<evidence type="ECO:0000259" key="2">
    <source>
        <dbReference type="Pfam" id="PF09172"/>
    </source>
</evidence>
<evidence type="ECO:0000256" key="1">
    <source>
        <dbReference type="ARBA" id="ARBA00022761"/>
    </source>
</evidence>
<evidence type="ECO:0000313" key="5">
    <source>
        <dbReference type="WBParaSite" id="SBAD_0001330601-mRNA-1"/>
    </source>
</evidence>
<dbReference type="OrthoDB" id="6484170at2759"/>
<reference evidence="3 4" key="2">
    <citation type="submission" date="2018-11" db="EMBL/GenBank/DDBJ databases">
        <authorList>
            <consortium name="Pathogen Informatics"/>
        </authorList>
    </citation>
    <scope>NUCLEOTIDE SEQUENCE [LARGE SCALE GENOMIC DNA]</scope>
</reference>
<reference evidence="5" key="1">
    <citation type="submission" date="2016-06" db="UniProtKB">
        <authorList>
            <consortium name="WormBaseParasite"/>
        </authorList>
    </citation>
    <scope>IDENTIFICATION</scope>
</reference>